<accession>A0A9Q3GGE4</accession>
<organism evidence="2 3">
    <name type="scientific">Austropuccinia psidii MF-1</name>
    <dbReference type="NCBI Taxonomy" id="1389203"/>
    <lineage>
        <taxon>Eukaryota</taxon>
        <taxon>Fungi</taxon>
        <taxon>Dikarya</taxon>
        <taxon>Basidiomycota</taxon>
        <taxon>Pucciniomycotina</taxon>
        <taxon>Pucciniomycetes</taxon>
        <taxon>Pucciniales</taxon>
        <taxon>Sphaerophragmiaceae</taxon>
        <taxon>Austropuccinia</taxon>
    </lineage>
</organism>
<comment type="caution">
    <text evidence="2">The sequence shown here is derived from an EMBL/GenBank/DDBJ whole genome shotgun (WGS) entry which is preliminary data.</text>
</comment>
<reference evidence="2" key="1">
    <citation type="submission" date="2021-03" db="EMBL/GenBank/DDBJ databases">
        <title>Draft genome sequence of rust myrtle Austropuccinia psidii MF-1, a brazilian biotype.</title>
        <authorList>
            <person name="Quecine M.C."/>
            <person name="Pachon D.M.R."/>
            <person name="Bonatelli M.L."/>
            <person name="Correr F.H."/>
            <person name="Franceschini L.M."/>
            <person name="Leite T.F."/>
            <person name="Margarido G.R.A."/>
            <person name="Almeida C.A."/>
            <person name="Ferrarezi J.A."/>
            <person name="Labate C.A."/>
        </authorList>
    </citation>
    <scope>NUCLEOTIDE SEQUENCE</scope>
    <source>
        <strain evidence="2">MF-1</strain>
    </source>
</reference>
<keyword evidence="3" id="KW-1185">Reference proteome</keyword>
<sequence>MFSLKPIQRPEHHNLTVATEVKVHTFLVKFCSQWKLNLLTGALCLHDLPTGYRRLAPPLLVVKINPEKKPRESRTDAKMNDLESLVSVSELDDGNFLFRRDLIFAYVRSKNLRDTVLSTKKEEGDTKSSNFPGKKDKQSDEVGKNAERLRSSSSLKDERNNQVETHQKGSQKPEATWKQLTNKYQEFLSKYKFRMGKGSRRKYERL</sequence>
<gene>
    <name evidence="2" type="ORF">O181_006000</name>
</gene>
<evidence type="ECO:0000256" key="1">
    <source>
        <dbReference type="SAM" id="MobiDB-lite"/>
    </source>
</evidence>
<proteinExistence type="predicted"/>
<dbReference type="EMBL" id="AVOT02001259">
    <property type="protein sequence ID" value="MBW0466285.1"/>
    <property type="molecule type" value="Genomic_DNA"/>
</dbReference>
<evidence type="ECO:0000313" key="2">
    <source>
        <dbReference type="EMBL" id="MBW0466285.1"/>
    </source>
</evidence>
<protein>
    <submittedName>
        <fullName evidence="2">Uncharacterized protein</fullName>
    </submittedName>
</protein>
<dbReference type="AlphaFoldDB" id="A0A9Q3GGE4"/>
<feature type="region of interest" description="Disordered" evidence="1">
    <location>
        <begin position="119"/>
        <end position="177"/>
    </location>
</feature>
<feature type="compositionally biased region" description="Basic and acidic residues" evidence="1">
    <location>
        <begin position="133"/>
        <end position="167"/>
    </location>
</feature>
<evidence type="ECO:0000313" key="3">
    <source>
        <dbReference type="Proteomes" id="UP000765509"/>
    </source>
</evidence>
<name>A0A9Q3GGE4_9BASI</name>
<dbReference type="Proteomes" id="UP000765509">
    <property type="component" value="Unassembled WGS sequence"/>
</dbReference>